<gene>
    <name evidence="9" type="ORF">CEUTPL_LOCUS2778</name>
</gene>
<evidence type="ECO:0000256" key="4">
    <source>
        <dbReference type="ARBA" id="ARBA00023163"/>
    </source>
</evidence>
<feature type="DNA-binding region" description="Fork-head" evidence="6">
    <location>
        <begin position="64"/>
        <end position="158"/>
    </location>
</feature>
<keyword evidence="3 6" id="KW-0238">DNA-binding</keyword>
<evidence type="ECO:0000313" key="9">
    <source>
        <dbReference type="EMBL" id="CAG9762093.1"/>
    </source>
</evidence>
<dbReference type="InterPro" id="IPR050211">
    <property type="entry name" value="FOX_domain-containing"/>
</dbReference>
<dbReference type="SUPFAM" id="SSF46785">
    <property type="entry name" value="Winged helix' DNA-binding domain"/>
    <property type="match status" value="1"/>
</dbReference>
<evidence type="ECO:0000313" key="10">
    <source>
        <dbReference type="Proteomes" id="UP001152799"/>
    </source>
</evidence>
<dbReference type="AlphaFoldDB" id="A0A9N9MEJ1"/>
<feature type="domain" description="Fork-head" evidence="8">
    <location>
        <begin position="64"/>
        <end position="158"/>
    </location>
</feature>
<keyword evidence="4" id="KW-0804">Transcription</keyword>
<dbReference type="PROSITE" id="PS00657">
    <property type="entry name" value="FORK_HEAD_1"/>
    <property type="match status" value="1"/>
</dbReference>
<keyword evidence="5 6" id="KW-0539">Nucleus</keyword>
<dbReference type="OrthoDB" id="5402974at2759"/>
<dbReference type="PROSITE" id="PS50039">
    <property type="entry name" value="FORK_HEAD_3"/>
    <property type="match status" value="1"/>
</dbReference>
<keyword evidence="2" id="KW-0805">Transcription regulation</keyword>
<dbReference type="InterPro" id="IPR001766">
    <property type="entry name" value="Fork_head_dom"/>
</dbReference>
<dbReference type="GO" id="GO:0000981">
    <property type="term" value="F:DNA-binding transcription factor activity, RNA polymerase II-specific"/>
    <property type="evidence" value="ECO:0007669"/>
    <property type="project" value="TreeGrafter"/>
</dbReference>
<dbReference type="FunFam" id="1.10.10.10:FF:000016">
    <property type="entry name" value="Forkhead box protein I1"/>
    <property type="match status" value="1"/>
</dbReference>
<evidence type="ECO:0000256" key="6">
    <source>
        <dbReference type="PROSITE-ProRule" id="PRU00089"/>
    </source>
</evidence>
<keyword evidence="10" id="KW-1185">Reference proteome</keyword>
<feature type="region of interest" description="Disordered" evidence="7">
    <location>
        <begin position="30"/>
        <end position="60"/>
    </location>
</feature>
<dbReference type="InterPro" id="IPR036388">
    <property type="entry name" value="WH-like_DNA-bd_sf"/>
</dbReference>
<dbReference type="Pfam" id="PF00250">
    <property type="entry name" value="Forkhead"/>
    <property type="match status" value="1"/>
</dbReference>
<dbReference type="PANTHER" id="PTHR11829">
    <property type="entry name" value="FORKHEAD BOX PROTEIN"/>
    <property type="match status" value="1"/>
</dbReference>
<dbReference type="SMART" id="SM00339">
    <property type="entry name" value="FH"/>
    <property type="match status" value="1"/>
</dbReference>
<evidence type="ECO:0000256" key="5">
    <source>
        <dbReference type="ARBA" id="ARBA00023242"/>
    </source>
</evidence>
<feature type="compositionally biased region" description="Basic and acidic residues" evidence="7">
    <location>
        <begin position="45"/>
        <end position="55"/>
    </location>
</feature>
<name>A0A9N9MEJ1_9CUCU</name>
<feature type="region of interest" description="Disordered" evidence="7">
    <location>
        <begin position="272"/>
        <end position="316"/>
    </location>
</feature>
<evidence type="ECO:0000259" key="8">
    <source>
        <dbReference type="PROSITE" id="PS50039"/>
    </source>
</evidence>
<dbReference type="InterPro" id="IPR036390">
    <property type="entry name" value="WH_DNA-bd_sf"/>
</dbReference>
<dbReference type="EMBL" id="OU892287">
    <property type="protein sequence ID" value="CAG9762093.1"/>
    <property type="molecule type" value="Genomic_DNA"/>
</dbReference>
<evidence type="ECO:0000256" key="7">
    <source>
        <dbReference type="SAM" id="MobiDB-lite"/>
    </source>
</evidence>
<accession>A0A9N9MEJ1</accession>
<dbReference type="GO" id="GO:0030154">
    <property type="term" value="P:cell differentiation"/>
    <property type="evidence" value="ECO:0007669"/>
    <property type="project" value="TreeGrafter"/>
</dbReference>
<comment type="subcellular location">
    <subcellularLocation>
        <location evidence="1 6">Nucleus</location>
    </subcellularLocation>
</comment>
<dbReference type="PANTHER" id="PTHR11829:SF402">
    <property type="entry name" value="FORK HEAD DOMAIN-CONTAINING PROTEIN FD3-RELATED"/>
    <property type="match status" value="1"/>
</dbReference>
<reference evidence="9" key="1">
    <citation type="submission" date="2022-01" db="EMBL/GenBank/DDBJ databases">
        <authorList>
            <person name="King R."/>
        </authorList>
    </citation>
    <scope>NUCLEOTIDE SEQUENCE</scope>
</reference>
<dbReference type="PRINTS" id="PR00053">
    <property type="entry name" value="FORKHEAD"/>
</dbReference>
<dbReference type="GO" id="GO:0000978">
    <property type="term" value="F:RNA polymerase II cis-regulatory region sequence-specific DNA binding"/>
    <property type="evidence" value="ECO:0007669"/>
    <property type="project" value="TreeGrafter"/>
</dbReference>
<dbReference type="CDD" id="cd20048">
    <property type="entry name" value="FH_FOXD4-like"/>
    <property type="match status" value="1"/>
</dbReference>
<protein>
    <recommendedName>
        <fullName evidence="8">Fork-head domain-containing protein</fullName>
    </recommendedName>
</protein>
<evidence type="ECO:0000256" key="2">
    <source>
        <dbReference type="ARBA" id="ARBA00023015"/>
    </source>
</evidence>
<feature type="compositionally biased region" description="Polar residues" evidence="7">
    <location>
        <begin position="298"/>
        <end position="316"/>
    </location>
</feature>
<dbReference type="InterPro" id="IPR018122">
    <property type="entry name" value="TF_fork_head_CS_1"/>
</dbReference>
<proteinExistence type="predicted"/>
<organism evidence="9 10">
    <name type="scientific">Ceutorhynchus assimilis</name>
    <name type="common">cabbage seed weevil</name>
    <dbReference type="NCBI Taxonomy" id="467358"/>
    <lineage>
        <taxon>Eukaryota</taxon>
        <taxon>Metazoa</taxon>
        <taxon>Ecdysozoa</taxon>
        <taxon>Arthropoda</taxon>
        <taxon>Hexapoda</taxon>
        <taxon>Insecta</taxon>
        <taxon>Pterygota</taxon>
        <taxon>Neoptera</taxon>
        <taxon>Endopterygota</taxon>
        <taxon>Coleoptera</taxon>
        <taxon>Polyphaga</taxon>
        <taxon>Cucujiformia</taxon>
        <taxon>Curculionidae</taxon>
        <taxon>Ceutorhynchinae</taxon>
        <taxon>Ceutorhynchus</taxon>
    </lineage>
</organism>
<dbReference type="InterPro" id="IPR030456">
    <property type="entry name" value="TF_fork_head_CS_2"/>
</dbReference>
<dbReference type="PROSITE" id="PS00658">
    <property type="entry name" value="FORK_HEAD_2"/>
    <property type="match status" value="1"/>
</dbReference>
<dbReference type="Gene3D" id="1.10.10.10">
    <property type="entry name" value="Winged helix-like DNA-binding domain superfamily/Winged helix DNA-binding domain"/>
    <property type="match status" value="1"/>
</dbReference>
<dbReference type="Proteomes" id="UP001152799">
    <property type="component" value="Chromosome 11"/>
</dbReference>
<dbReference type="GO" id="GO:0009653">
    <property type="term" value="P:anatomical structure morphogenesis"/>
    <property type="evidence" value="ECO:0007669"/>
    <property type="project" value="TreeGrafter"/>
</dbReference>
<evidence type="ECO:0000256" key="1">
    <source>
        <dbReference type="ARBA" id="ARBA00004123"/>
    </source>
</evidence>
<dbReference type="GO" id="GO:0005634">
    <property type="term" value="C:nucleus"/>
    <property type="evidence" value="ECO:0007669"/>
    <property type="project" value="UniProtKB-SubCell"/>
</dbReference>
<evidence type="ECO:0000256" key="3">
    <source>
        <dbReference type="ARBA" id="ARBA00023125"/>
    </source>
</evidence>
<sequence length="316" mass="35842">MLAMEEECRHLATEDIKEADLMMDQRYPMPDSPLDLRGSNSPTIKSEDYPMDKSQKKSGHQLIKPPYSYIALITMAILQSPHKKLTLSGICEFIMTRFAYYRDKFPAWQNSIRHNLSLNDCFIKIPREPGNPGKGNYWTLDPLAEDMFDNGSFLRRRKRYKRPSANLMLRDHHASAMVAQFLQSQENYHNGLFSHPSLHNPYSYIPGMPSGLPLLNPMDLSRLGLPPLGLLPQPNICKPVPMQPAPISDTEDYLPTEIHINKKARTGFSIDSIIGNEGNKSDGRKSNSQSPEIGISRIHNQMSAFSPLSSSDDWTR</sequence>